<dbReference type="Proteomes" id="UP000324479">
    <property type="component" value="Unassembled WGS sequence"/>
</dbReference>
<comment type="caution">
    <text evidence="4">The sequence shown here is derived from an EMBL/GenBank/DDBJ whole genome shotgun (WGS) entry which is preliminary data.</text>
</comment>
<evidence type="ECO:0000313" key="5">
    <source>
        <dbReference type="Proteomes" id="UP000324479"/>
    </source>
</evidence>
<name>A0A5M6CYR5_9BACT</name>
<dbReference type="CDD" id="cd00757">
    <property type="entry name" value="ThiF_MoeB_HesA_family"/>
    <property type="match status" value="1"/>
</dbReference>
<dbReference type="InterPro" id="IPR035985">
    <property type="entry name" value="Ubiquitin-activating_enz"/>
</dbReference>
<dbReference type="PANTHER" id="PTHR10953">
    <property type="entry name" value="UBIQUITIN-ACTIVATING ENZYME E1"/>
    <property type="match status" value="1"/>
</dbReference>
<dbReference type="AlphaFoldDB" id="A0A5M6CYR5"/>
<dbReference type="RefSeq" id="WP_150078809.1">
    <property type="nucleotide sequence ID" value="NZ_VWOX01000015.1"/>
</dbReference>
<dbReference type="PANTHER" id="PTHR10953:SF102">
    <property type="entry name" value="ADENYLYLTRANSFERASE AND SULFURTRANSFERASE MOCS3"/>
    <property type="match status" value="1"/>
</dbReference>
<evidence type="ECO:0000313" key="4">
    <source>
        <dbReference type="EMBL" id="KAA5540016.1"/>
    </source>
</evidence>
<dbReference type="GO" id="GO:0008146">
    <property type="term" value="F:sulfotransferase activity"/>
    <property type="evidence" value="ECO:0007669"/>
    <property type="project" value="TreeGrafter"/>
</dbReference>
<evidence type="ECO:0000259" key="3">
    <source>
        <dbReference type="Pfam" id="PF00899"/>
    </source>
</evidence>
<proteinExistence type="inferred from homology"/>
<keyword evidence="5" id="KW-1185">Reference proteome</keyword>
<protein>
    <submittedName>
        <fullName evidence="4">Molybdopterin biosynthesis protein MoeB</fullName>
    </submittedName>
</protein>
<dbReference type="Gene3D" id="3.40.50.720">
    <property type="entry name" value="NAD(P)-binding Rossmann-like Domain"/>
    <property type="match status" value="1"/>
</dbReference>
<dbReference type="GO" id="GO:0016779">
    <property type="term" value="F:nucleotidyltransferase activity"/>
    <property type="evidence" value="ECO:0007669"/>
    <property type="project" value="TreeGrafter"/>
</dbReference>
<comment type="similarity">
    <text evidence="1">Belongs to the HesA/MoeB/ThiF family.</text>
</comment>
<feature type="domain" description="THIF-type NAD/FAD binding fold" evidence="3">
    <location>
        <begin position="36"/>
        <end position="270"/>
    </location>
</feature>
<dbReference type="GO" id="GO:0005829">
    <property type="term" value="C:cytosol"/>
    <property type="evidence" value="ECO:0007669"/>
    <property type="project" value="TreeGrafter"/>
</dbReference>
<dbReference type="GO" id="GO:0004792">
    <property type="term" value="F:thiosulfate-cyanide sulfurtransferase activity"/>
    <property type="evidence" value="ECO:0007669"/>
    <property type="project" value="TreeGrafter"/>
</dbReference>
<dbReference type="FunFam" id="3.40.50.720:FF:000080">
    <property type="entry name" value="Thiazole biosynthesis adenylyltransferase ThiF"/>
    <property type="match status" value="1"/>
</dbReference>
<dbReference type="SUPFAM" id="SSF69572">
    <property type="entry name" value="Activating enzymes of the ubiquitin-like proteins"/>
    <property type="match status" value="1"/>
</dbReference>
<evidence type="ECO:0000256" key="1">
    <source>
        <dbReference type="ARBA" id="ARBA00009919"/>
    </source>
</evidence>
<dbReference type="Pfam" id="PF00899">
    <property type="entry name" value="ThiF"/>
    <property type="match status" value="1"/>
</dbReference>
<evidence type="ECO:0000256" key="2">
    <source>
        <dbReference type="SAM" id="MobiDB-lite"/>
    </source>
</evidence>
<organism evidence="4 5">
    <name type="scientific">Roseiconus nitratireducens</name>
    <dbReference type="NCBI Taxonomy" id="2605748"/>
    <lineage>
        <taxon>Bacteria</taxon>
        <taxon>Pseudomonadati</taxon>
        <taxon>Planctomycetota</taxon>
        <taxon>Planctomycetia</taxon>
        <taxon>Pirellulales</taxon>
        <taxon>Pirellulaceae</taxon>
        <taxon>Roseiconus</taxon>
    </lineage>
</organism>
<dbReference type="EMBL" id="VWOX01000015">
    <property type="protein sequence ID" value="KAA5540016.1"/>
    <property type="molecule type" value="Genomic_DNA"/>
</dbReference>
<dbReference type="GO" id="GO:0008641">
    <property type="term" value="F:ubiquitin-like modifier activating enzyme activity"/>
    <property type="evidence" value="ECO:0007669"/>
    <property type="project" value="InterPro"/>
</dbReference>
<feature type="region of interest" description="Disordered" evidence="2">
    <location>
        <begin position="15"/>
        <end position="34"/>
    </location>
</feature>
<accession>A0A5M6CYR5</accession>
<dbReference type="InterPro" id="IPR045886">
    <property type="entry name" value="ThiF/MoeB/HesA"/>
</dbReference>
<dbReference type="InterPro" id="IPR000594">
    <property type="entry name" value="ThiF_NAD_FAD-bd"/>
</dbReference>
<reference evidence="4 5" key="1">
    <citation type="submission" date="2019-08" db="EMBL/GenBank/DDBJ databases">
        <authorList>
            <person name="Dhanesh K."/>
            <person name="Kumar G."/>
            <person name="Sasikala C."/>
            <person name="Venkata Ramana C."/>
        </authorList>
    </citation>
    <scope>NUCLEOTIDE SEQUENCE [LARGE SCALE GENOMIC DNA]</scope>
    <source>
        <strain evidence="4 5">JC645</strain>
    </source>
</reference>
<sequence length="372" mass="40494">MVRFSIGFSVGAPVDADPRVPSTSRESVTAPAPDRYARQRQFTPIGPDGQASIERSDVSVLGCGALGTVAAELLCRAGVGRIRVIDRDIVEWTNLQRQSLFDGDDAARGNSKAEAAVKRLAEINDGVELIPHVVDVSPGNIRSLLEGTDLVIDATDNFPIRFLLNDWALATRSVWVHGGCVGAGGQVRLFDGASSPCFRCLVPEPPPSGLVETCDTAGVLGSATSAIASWQVTEAIKWISGNRESVNPAVLSIDFWNNRVRQIRLTPRFDCGACGRRDFRYLNGEAMQSADAALCGRDAVQVNPPDGRADVDLREMERRWEPVGPTQRTRFFIRLNLDDGIQLTLFRDGRVIVHGTDEVSRARGLVDRFIGR</sequence>
<gene>
    <name evidence="4" type="ORF">FYK55_22115</name>
</gene>